<evidence type="ECO:0000313" key="12">
    <source>
        <dbReference type="Proteomes" id="UP000199058"/>
    </source>
</evidence>
<comment type="pathway">
    <text evidence="1 9">Porphyrin-containing compound metabolism; protoporphyrin-IX biosynthesis; coproporphyrinogen-III from 5-aminolevulinate: step 3/4.</text>
</comment>
<evidence type="ECO:0000259" key="10">
    <source>
        <dbReference type="Pfam" id="PF02602"/>
    </source>
</evidence>
<evidence type="ECO:0000256" key="7">
    <source>
        <dbReference type="ARBA" id="ARBA00040167"/>
    </source>
</evidence>
<proteinExistence type="inferred from homology"/>
<dbReference type="Proteomes" id="UP000199058">
    <property type="component" value="Unassembled WGS sequence"/>
</dbReference>
<dbReference type="RefSeq" id="WP_091963446.1">
    <property type="nucleotide sequence ID" value="NZ_FOLH01000004.1"/>
</dbReference>
<protein>
    <recommendedName>
        <fullName evidence="7 9">Uroporphyrinogen-III synthase</fullName>
        <ecNumber evidence="3 9">4.2.1.75</ecNumber>
    </recommendedName>
</protein>
<dbReference type="SUPFAM" id="SSF69618">
    <property type="entry name" value="HemD-like"/>
    <property type="match status" value="1"/>
</dbReference>
<sequence length="255" mass="27887">MSHFLEGLQVLTTRPEQQATRLVAPLQKAGIEVTNIPLLAIQPLTLTPQERQGLLDLDHFQKVVVISPSAAQLLLEKLDDYWPQWPVGVDWFTVGAGTASLLEQAGLSVQFPASGDKSEDLLQLPALQELSGEKLLLVKGQGGRPLLEATLVSRGAQVRVLELYTRVRPRLNQQQLQALNSDVYQAVVITSGEALQQYIEFTEEVDKKRPLLLPSYRLEKQARELGFTRAINTGGAGADAILAGLKSLDPGCHPS</sequence>
<evidence type="ECO:0000256" key="3">
    <source>
        <dbReference type="ARBA" id="ARBA00013109"/>
    </source>
</evidence>
<keyword evidence="12" id="KW-1185">Reference proteome</keyword>
<accession>A0A1I1I6H6</accession>
<dbReference type="InterPro" id="IPR039793">
    <property type="entry name" value="UROS/Hem4"/>
</dbReference>
<comment type="function">
    <text evidence="6 9">Catalyzes cyclization of the linear tetrapyrrole, hydroxymethylbilane, to the macrocyclic uroporphyrinogen III.</text>
</comment>
<evidence type="ECO:0000256" key="4">
    <source>
        <dbReference type="ARBA" id="ARBA00023239"/>
    </source>
</evidence>
<organism evidence="11 12">
    <name type="scientific">Marinospirillum celere</name>
    <dbReference type="NCBI Taxonomy" id="1122252"/>
    <lineage>
        <taxon>Bacteria</taxon>
        <taxon>Pseudomonadati</taxon>
        <taxon>Pseudomonadota</taxon>
        <taxon>Gammaproteobacteria</taxon>
        <taxon>Oceanospirillales</taxon>
        <taxon>Oceanospirillaceae</taxon>
        <taxon>Marinospirillum</taxon>
    </lineage>
</organism>
<comment type="catalytic activity">
    <reaction evidence="8 9">
        <text>hydroxymethylbilane = uroporphyrinogen III + H2O</text>
        <dbReference type="Rhea" id="RHEA:18965"/>
        <dbReference type="ChEBI" id="CHEBI:15377"/>
        <dbReference type="ChEBI" id="CHEBI:57308"/>
        <dbReference type="ChEBI" id="CHEBI:57845"/>
        <dbReference type="EC" id="4.2.1.75"/>
    </reaction>
</comment>
<dbReference type="EMBL" id="FOLH01000004">
    <property type="protein sequence ID" value="SFC31635.1"/>
    <property type="molecule type" value="Genomic_DNA"/>
</dbReference>
<dbReference type="Gene3D" id="3.40.50.10090">
    <property type="match status" value="2"/>
</dbReference>
<evidence type="ECO:0000256" key="2">
    <source>
        <dbReference type="ARBA" id="ARBA00008133"/>
    </source>
</evidence>
<evidence type="ECO:0000313" key="11">
    <source>
        <dbReference type="EMBL" id="SFC31635.1"/>
    </source>
</evidence>
<feature type="domain" description="Tetrapyrrole biosynthesis uroporphyrinogen III synthase" evidence="10">
    <location>
        <begin position="21"/>
        <end position="230"/>
    </location>
</feature>
<gene>
    <name evidence="11" type="ORF">SAMN05660443_2220</name>
</gene>
<evidence type="ECO:0000256" key="6">
    <source>
        <dbReference type="ARBA" id="ARBA00037589"/>
    </source>
</evidence>
<dbReference type="UniPathway" id="UPA00251">
    <property type="reaction ID" value="UER00320"/>
</dbReference>
<evidence type="ECO:0000256" key="8">
    <source>
        <dbReference type="ARBA" id="ARBA00048617"/>
    </source>
</evidence>
<dbReference type="EC" id="4.2.1.75" evidence="3 9"/>
<dbReference type="PANTHER" id="PTHR38042:SF1">
    <property type="entry name" value="UROPORPHYRINOGEN-III SYNTHASE, CHLOROPLASTIC"/>
    <property type="match status" value="1"/>
</dbReference>
<dbReference type="OrthoDB" id="9787650at2"/>
<dbReference type="InterPro" id="IPR036108">
    <property type="entry name" value="4pyrrol_syn_uPrphyn_synt_sf"/>
</dbReference>
<dbReference type="STRING" id="1122252.SAMN05660443_2220"/>
<dbReference type="Pfam" id="PF02602">
    <property type="entry name" value="HEM4"/>
    <property type="match status" value="1"/>
</dbReference>
<dbReference type="AlphaFoldDB" id="A0A1I1I6H6"/>
<dbReference type="GO" id="GO:0004852">
    <property type="term" value="F:uroporphyrinogen-III synthase activity"/>
    <property type="evidence" value="ECO:0007669"/>
    <property type="project" value="UniProtKB-UniRule"/>
</dbReference>
<keyword evidence="5 9" id="KW-0627">Porphyrin biosynthesis</keyword>
<dbReference type="InterPro" id="IPR003754">
    <property type="entry name" value="4pyrrol_synth_uPrphyn_synth"/>
</dbReference>
<keyword evidence="4 9" id="KW-0456">Lyase</keyword>
<dbReference type="CDD" id="cd06578">
    <property type="entry name" value="HemD"/>
    <property type="match status" value="1"/>
</dbReference>
<evidence type="ECO:0000256" key="1">
    <source>
        <dbReference type="ARBA" id="ARBA00004772"/>
    </source>
</evidence>
<dbReference type="PANTHER" id="PTHR38042">
    <property type="entry name" value="UROPORPHYRINOGEN-III SYNTHASE, CHLOROPLASTIC"/>
    <property type="match status" value="1"/>
</dbReference>
<dbReference type="GO" id="GO:0006782">
    <property type="term" value="P:protoporphyrinogen IX biosynthetic process"/>
    <property type="evidence" value="ECO:0007669"/>
    <property type="project" value="UniProtKB-UniRule"/>
</dbReference>
<evidence type="ECO:0000256" key="9">
    <source>
        <dbReference type="RuleBase" id="RU366031"/>
    </source>
</evidence>
<reference evidence="11 12" key="1">
    <citation type="submission" date="2016-10" db="EMBL/GenBank/DDBJ databases">
        <authorList>
            <person name="de Groot N.N."/>
        </authorList>
    </citation>
    <scope>NUCLEOTIDE SEQUENCE [LARGE SCALE GENOMIC DNA]</scope>
    <source>
        <strain evidence="11 12">DSM 18438</strain>
    </source>
</reference>
<evidence type="ECO:0000256" key="5">
    <source>
        <dbReference type="ARBA" id="ARBA00023244"/>
    </source>
</evidence>
<dbReference type="GO" id="GO:0006780">
    <property type="term" value="P:uroporphyrinogen III biosynthetic process"/>
    <property type="evidence" value="ECO:0007669"/>
    <property type="project" value="UniProtKB-UniRule"/>
</dbReference>
<name>A0A1I1I6H6_9GAMM</name>
<comment type="similarity">
    <text evidence="2 9">Belongs to the uroporphyrinogen-III synthase family.</text>
</comment>